<proteinExistence type="predicted"/>
<accession>A0A8X6F779</accession>
<protein>
    <submittedName>
        <fullName evidence="1">Uncharacterized protein</fullName>
    </submittedName>
</protein>
<sequence length="122" mass="13746">MSCSSRLCLIHFENYLSVVTKNQSCLVTKRKMDAAHRTESHTSGSNFPSLKKIIPFSQSNMLWEHNRTPDSQMCRIHSKIRQGISFLKLTDASIYLSSPESSPLLILVLTCALIGPRPLNLQ</sequence>
<dbReference type="EMBL" id="BMAO01021232">
    <property type="protein sequence ID" value="GFQ72985.1"/>
    <property type="molecule type" value="Genomic_DNA"/>
</dbReference>
<dbReference type="AlphaFoldDB" id="A0A8X6F779"/>
<evidence type="ECO:0000313" key="1">
    <source>
        <dbReference type="EMBL" id="GFQ72985.1"/>
    </source>
</evidence>
<reference evidence="1" key="1">
    <citation type="submission" date="2020-07" db="EMBL/GenBank/DDBJ databases">
        <title>Multicomponent nature underlies the extraordinary mechanical properties of spider dragline silk.</title>
        <authorList>
            <person name="Kono N."/>
            <person name="Nakamura H."/>
            <person name="Mori M."/>
            <person name="Yoshida Y."/>
            <person name="Ohtoshi R."/>
            <person name="Malay A.D."/>
            <person name="Moran D.A.P."/>
            <person name="Tomita M."/>
            <person name="Numata K."/>
            <person name="Arakawa K."/>
        </authorList>
    </citation>
    <scope>NUCLEOTIDE SEQUENCE</scope>
</reference>
<name>A0A8X6F779_TRICU</name>
<evidence type="ECO:0000313" key="2">
    <source>
        <dbReference type="Proteomes" id="UP000887116"/>
    </source>
</evidence>
<keyword evidence="2" id="KW-1185">Reference proteome</keyword>
<comment type="caution">
    <text evidence="1">The sequence shown here is derived from an EMBL/GenBank/DDBJ whole genome shotgun (WGS) entry which is preliminary data.</text>
</comment>
<organism evidence="1 2">
    <name type="scientific">Trichonephila clavata</name>
    <name type="common">Joro spider</name>
    <name type="synonym">Nephila clavata</name>
    <dbReference type="NCBI Taxonomy" id="2740835"/>
    <lineage>
        <taxon>Eukaryota</taxon>
        <taxon>Metazoa</taxon>
        <taxon>Ecdysozoa</taxon>
        <taxon>Arthropoda</taxon>
        <taxon>Chelicerata</taxon>
        <taxon>Arachnida</taxon>
        <taxon>Araneae</taxon>
        <taxon>Araneomorphae</taxon>
        <taxon>Entelegynae</taxon>
        <taxon>Araneoidea</taxon>
        <taxon>Nephilidae</taxon>
        <taxon>Trichonephila</taxon>
    </lineage>
</organism>
<gene>
    <name evidence="1" type="ORF">TNCT_432211</name>
</gene>
<dbReference type="Proteomes" id="UP000887116">
    <property type="component" value="Unassembled WGS sequence"/>
</dbReference>